<dbReference type="PRINTS" id="PR00036">
    <property type="entry name" value="HTHLACI"/>
</dbReference>
<dbReference type="CDD" id="cd01544">
    <property type="entry name" value="PBP1_GalR"/>
    <property type="match status" value="1"/>
</dbReference>
<keyword evidence="3" id="KW-0804">Transcription</keyword>
<sequence>MATIKDIAHEAGVSAATVSRVLNNDQSLAVSPDTRNRIFSIAKQLGYKPSRLRQLKQNKERAGKTVSLLLWCSIEEERDDPYYASIRRGIELRCEELGLTLGQTLRGRSSISTLQKTDGLIVVGGVDPEEVIKLHPDKNSIVLVDQYHEQLEYDSVRLHFRQAVDQALGHLIELGHRQIGFIGGKSDGERRAHYFERFMREQGLYNPQFVRVGAWSTADGYLMMNNLLTEQQRPTACFVASDPLAIGALRALHGHGIRVPEDMAVVGFDDIEMAAFVQPPLTTVRAYPEEMGKAAVQLLSERFEGREPPSHSVIGTRLVIRESSCRNG</sequence>
<dbReference type="SUPFAM" id="SSF53822">
    <property type="entry name" value="Periplasmic binding protein-like I"/>
    <property type="match status" value="1"/>
</dbReference>
<organism evidence="5 6">
    <name type="scientific">Paenibacillus terrae</name>
    <dbReference type="NCBI Taxonomy" id="159743"/>
    <lineage>
        <taxon>Bacteria</taxon>
        <taxon>Bacillati</taxon>
        <taxon>Bacillota</taxon>
        <taxon>Bacilli</taxon>
        <taxon>Bacillales</taxon>
        <taxon>Paenibacillaceae</taxon>
        <taxon>Paenibacillus</taxon>
    </lineage>
</organism>
<dbReference type="CDD" id="cd01392">
    <property type="entry name" value="HTH_LacI"/>
    <property type="match status" value="1"/>
</dbReference>
<dbReference type="RefSeq" id="WP_044645972.1">
    <property type="nucleotide sequence ID" value="NZ_JTHP01000015.1"/>
</dbReference>
<gene>
    <name evidence="5" type="ORF">QD47_09865</name>
</gene>
<dbReference type="Gene3D" id="1.10.260.40">
    <property type="entry name" value="lambda repressor-like DNA-binding domains"/>
    <property type="match status" value="1"/>
</dbReference>
<proteinExistence type="predicted"/>
<name>A0A0D7X731_9BACL</name>
<dbReference type="InterPro" id="IPR028082">
    <property type="entry name" value="Peripla_BP_I"/>
</dbReference>
<dbReference type="EMBL" id="JTHP01000015">
    <property type="protein sequence ID" value="KJD45787.1"/>
    <property type="molecule type" value="Genomic_DNA"/>
</dbReference>
<dbReference type="PROSITE" id="PS00356">
    <property type="entry name" value="HTH_LACI_1"/>
    <property type="match status" value="1"/>
</dbReference>
<feature type="domain" description="HTH lacI-type" evidence="4">
    <location>
        <begin position="2"/>
        <end position="58"/>
    </location>
</feature>
<dbReference type="SMART" id="SM00354">
    <property type="entry name" value="HTH_LACI"/>
    <property type="match status" value="1"/>
</dbReference>
<keyword evidence="2" id="KW-0238">DNA-binding</keyword>
<dbReference type="OrthoDB" id="43195at2"/>
<dbReference type="PANTHER" id="PTHR30146:SF149">
    <property type="entry name" value="HTH-TYPE TRANSCRIPTIONAL REGULATOR EBGR"/>
    <property type="match status" value="1"/>
</dbReference>
<dbReference type="Gene3D" id="3.40.50.2300">
    <property type="match status" value="2"/>
</dbReference>
<dbReference type="InterPro" id="IPR000843">
    <property type="entry name" value="HTH_LacI"/>
</dbReference>
<keyword evidence="1" id="KW-0805">Transcription regulation</keyword>
<dbReference type="PROSITE" id="PS50932">
    <property type="entry name" value="HTH_LACI_2"/>
    <property type="match status" value="1"/>
</dbReference>
<dbReference type="InterPro" id="IPR046335">
    <property type="entry name" value="LacI/GalR-like_sensor"/>
</dbReference>
<protein>
    <submittedName>
        <fullName evidence="5">Transcriptional regulator</fullName>
    </submittedName>
</protein>
<dbReference type="PANTHER" id="PTHR30146">
    <property type="entry name" value="LACI-RELATED TRANSCRIPTIONAL REPRESSOR"/>
    <property type="match status" value="1"/>
</dbReference>
<reference evidence="5 6" key="1">
    <citation type="submission" date="2014-11" db="EMBL/GenBank/DDBJ databases">
        <title>Draft Genome Sequences of Paenibacillus polymyxa NRRL B-30509 and Paenibacillus terrae NRRL B-30644, Strains from a Poultry Environment that Produce Tridecaptin A and Paenicidins.</title>
        <authorList>
            <person name="van Belkum M.J."/>
            <person name="Lohans C.T."/>
            <person name="Vederas J.C."/>
        </authorList>
    </citation>
    <scope>NUCLEOTIDE SEQUENCE [LARGE SCALE GENOMIC DNA]</scope>
    <source>
        <strain evidence="5 6">NRRL B-30644</strain>
    </source>
</reference>
<comment type="caution">
    <text evidence="5">The sequence shown here is derived from an EMBL/GenBank/DDBJ whole genome shotgun (WGS) entry which is preliminary data.</text>
</comment>
<dbReference type="AlphaFoldDB" id="A0A0D7X731"/>
<accession>A0A0D7X731</accession>
<evidence type="ECO:0000256" key="3">
    <source>
        <dbReference type="ARBA" id="ARBA00023163"/>
    </source>
</evidence>
<evidence type="ECO:0000256" key="1">
    <source>
        <dbReference type="ARBA" id="ARBA00023015"/>
    </source>
</evidence>
<dbReference type="Proteomes" id="UP000032534">
    <property type="component" value="Unassembled WGS sequence"/>
</dbReference>
<dbReference type="GO" id="GO:0000976">
    <property type="term" value="F:transcription cis-regulatory region binding"/>
    <property type="evidence" value="ECO:0007669"/>
    <property type="project" value="TreeGrafter"/>
</dbReference>
<dbReference type="Pfam" id="PF00356">
    <property type="entry name" value="LacI"/>
    <property type="match status" value="1"/>
</dbReference>
<evidence type="ECO:0000259" key="4">
    <source>
        <dbReference type="PROSITE" id="PS50932"/>
    </source>
</evidence>
<keyword evidence="6" id="KW-1185">Reference proteome</keyword>
<dbReference type="Pfam" id="PF13377">
    <property type="entry name" value="Peripla_BP_3"/>
    <property type="match status" value="1"/>
</dbReference>
<evidence type="ECO:0000313" key="6">
    <source>
        <dbReference type="Proteomes" id="UP000032534"/>
    </source>
</evidence>
<dbReference type="InterPro" id="IPR010982">
    <property type="entry name" value="Lambda_DNA-bd_dom_sf"/>
</dbReference>
<dbReference type="SUPFAM" id="SSF47413">
    <property type="entry name" value="lambda repressor-like DNA-binding domains"/>
    <property type="match status" value="1"/>
</dbReference>
<evidence type="ECO:0000256" key="2">
    <source>
        <dbReference type="ARBA" id="ARBA00023125"/>
    </source>
</evidence>
<evidence type="ECO:0000313" key="5">
    <source>
        <dbReference type="EMBL" id="KJD45787.1"/>
    </source>
</evidence>
<dbReference type="PATRIC" id="fig|159743.3.peg.2201"/>
<dbReference type="GO" id="GO:0003700">
    <property type="term" value="F:DNA-binding transcription factor activity"/>
    <property type="evidence" value="ECO:0007669"/>
    <property type="project" value="TreeGrafter"/>
</dbReference>